<keyword evidence="9 19" id="KW-0441">Lipid A biosynthesis</keyword>
<evidence type="ECO:0000256" key="6">
    <source>
        <dbReference type="ARBA" id="ARBA00022475"/>
    </source>
</evidence>
<evidence type="ECO:0000256" key="17">
    <source>
        <dbReference type="ARBA" id="ARBA00025446"/>
    </source>
</evidence>
<evidence type="ECO:0000256" key="4">
    <source>
        <dbReference type="ARBA" id="ARBA00012056"/>
    </source>
</evidence>
<feature type="transmembrane region" description="Helical" evidence="19">
    <location>
        <begin position="410"/>
        <end position="429"/>
    </location>
</feature>
<dbReference type="EMBL" id="QJRN01000002">
    <property type="protein sequence ID" value="PYC42932.1"/>
    <property type="molecule type" value="Genomic_DNA"/>
</dbReference>
<feature type="transmembrane region" description="Helical" evidence="19">
    <location>
        <begin position="436"/>
        <end position="459"/>
    </location>
</feature>
<dbReference type="AlphaFoldDB" id="A0A9Q6IIA2"/>
<feature type="compositionally biased region" description="Polar residues" evidence="20">
    <location>
        <begin position="1"/>
        <end position="20"/>
    </location>
</feature>
<dbReference type="EC" id="2.4.2.43" evidence="4 19"/>
<dbReference type="InterPro" id="IPR050297">
    <property type="entry name" value="LipidA_mod_glycosyltrf_83"/>
</dbReference>
<dbReference type="GO" id="GO:0010041">
    <property type="term" value="P:response to iron(III) ion"/>
    <property type="evidence" value="ECO:0007669"/>
    <property type="project" value="TreeGrafter"/>
</dbReference>
<organism evidence="22 23">
    <name type="scientific">Pseudomonas protegens</name>
    <dbReference type="NCBI Taxonomy" id="380021"/>
    <lineage>
        <taxon>Bacteria</taxon>
        <taxon>Pseudomonadati</taxon>
        <taxon>Pseudomonadota</taxon>
        <taxon>Gammaproteobacteria</taxon>
        <taxon>Pseudomonadales</taxon>
        <taxon>Pseudomonadaceae</taxon>
        <taxon>Pseudomonas</taxon>
    </lineage>
</organism>
<evidence type="ECO:0000313" key="22">
    <source>
        <dbReference type="EMBL" id="PYC42932.1"/>
    </source>
</evidence>
<gene>
    <name evidence="19" type="primary">arnT</name>
    <name evidence="22" type="ORF">DMX08_05000</name>
</gene>
<keyword evidence="14 19" id="KW-1133">Transmembrane helix</keyword>
<sequence length="583" mass="64989">MTQRTQMQRTLPPQANGTSITPSGYTVGGSTTSGIQRWALASLLLAFALFYLLPLTSHGLWIPDETRYAQISQEMLLRGDWVSPHFMGIRYFEKPIAGYWMIAIGQALFGDNLFGVRVASALSTGLSVLLAYLITRRIWNDPRKSFAAALLYMSFGLIAGQAGYSNLDPQFTLWVNLSLVALWFALDSQTPGGRLLAWGTLGAACGMGFMTKGFLAWLLPVLIALPYMLWQRRFGELLRFGLVAVLVAIAISLPWVLSIHAHEPDFWRFFFWHEHIRRFAADNAQHTRPWWFYLPLLVVSSLPWAALLPGTLIQAWKDKHQAATGYLLLWLLLPLAFFSLSRGKLPTYIMPCLLPLAVLMGHALIQWISAGKARTVRLNSLLNLLIGFAALVALVVIQITRPVYDHDEMLSLSLVFIMLMGWIIANLLPASRPLNYWAAPALGIWLLVALLPAGMPGLIVHNKMPDQFIKEHLAQLQQTHSLLSNDLGAASALAWRLQRPDVALYNTEGELKYGLAYPESTQRKVSMADVGQWISDARKQGSVGVVMRVKDVLENEEVALLPPGGKRYEQGNMLILILPATQP</sequence>
<accession>A0A9Q6IIA2</accession>
<dbReference type="InterPro" id="IPR022839">
    <property type="entry name" value="ArnT"/>
</dbReference>
<feature type="transmembrane region" description="Helical" evidence="19">
    <location>
        <begin position="348"/>
        <end position="369"/>
    </location>
</feature>
<keyword evidence="15 19" id="KW-0443">Lipid metabolism</keyword>
<dbReference type="GO" id="GO:0103015">
    <property type="term" value="F:4-amino-4-deoxy-L-arabinose transferase activity"/>
    <property type="evidence" value="ECO:0007669"/>
    <property type="project" value="UniProtKB-EC"/>
</dbReference>
<comment type="caution">
    <text evidence="22">The sequence shown here is derived from an EMBL/GenBank/DDBJ whole genome shotgun (WGS) entry which is preliminary data.</text>
</comment>
<dbReference type="InterPro" id="IPR003342">
    <property type="entry name" value="ArnT-like_N"/>
</dbReference>
<dbReference type="PANTHER" id="PTHR33908">
    <property type="entry name" value="MANNOSYLTRANSFERASE YKCB-RELATED"/>
    <property type="match status" value="1"/>
</dbReference>
<evidence type="ECO:0000256" key="8">
    <source>
        <dbReference type="ARBA" id="ARBA00022519"/>
    </source>
</evidence>
<keyword evidence="7 19" id="KW-0444">Lipid biosynthesis</keyword>
<dbReference type="NCBIfam" id="NF009784">
    <property type="entry name" value="PRK13279.1"/>
    <property type="match status" value="1"/>
</dbReference>
<evidence type="ECO:0000256" key="13">
    <source>
        <dbReference type="ARBA" id="ARBA00022985"/>
    </source>
</evidence>
<comment type="catalytic activity">
    <reaction evidence="18 19">
        <text>4-amino-4-deoxy-alpha-L-arabinopyranosyl di-trans,octa-cis-undecaprenyl phosphate + lipid IVA = lipid IIA + di-trans,octa-cis-undecaprenyl phosphate.</text>
        <dbReference type="EC" id="2.4.2.43"/>
    </reaction>
</comment>
<evidence type="ECO:0000256" key="15">
    <source>
        <dbReference type="ARBA" id="ARBA00023098"/>
    </source>
</evidence>
<evidence type="ECO:0000256" key="12">
    <source>
        <dbReference type="ARBA" id="ARBA00022692"/>
    </source>
</evidence>
<keyword evidence="13 19" id="KW-0448">Lipopolysaccharide biosynthesis</keyword>
<dbReference type="GO" id="GO:0005886">
    <property type="term" value="C:plasma membrane"/>
    <property type="evidence" value="ECO:0007669"/>
    <property type="project" value="UniProtKB-SubCell"/>
</dbReference>
<feature type="transmembrane region" description="Helical" evidence="19">
    <location>
        <begin position="146"/>
        <end position="164"/>
    </location>
</feature>
<feature type="transmembrane region" description="Helical" evidence="19">
    <location>
        <begin position="114"/>
        <end position="134"/>
    </location>
</feature>
<comment type="pathway">
    <text evidence="2 19">Lipopolysaccharide metabolism; 4-amino-4-deoxy-beta-L-arabinose-lipid A biosynthesis.</text>
</comment>
<protein>
    <recommendedName>
        <fullName evidence="5 19">Undecaprenyl phosphate-alpha-4-amino-4-deoxy-L-arabinose arabinosyl transferase</fullName>
        <ecNumber evidence="4 19">2.4.2.43</ecNumber>
    </recommendedName>
    <alternativeName>
        <fullName evidence="19">4-amino-4-deoxy-L-arabinose lipid A transferase</fullName>
    </alternativeName>
    <alternativeName>
        <fullName evidence="19">Lipid IV(A) 4-amino-4-deoxy-L-arabinosyltransferase</fullName>
    </alternativeName>
    <alternativeName>
        <fullName evidence="19">Undecaprenyl phosphate-alpha-L-Ara4N transferase</fullName>
    </alternativeName>
</protein>
<evidence type="ECO:0000313" key="23">
    <source>
        <dbReference type="Proteomes" id="UP000248188"/>
    </source>
</evidence>
<keyword evidence="11 19" id="KW-0808">Transferase</keyword>
<evidence type="ECO:0000256" key="3">
    <source>
        <dbReference type="ARBA" id="ARBA00010814"/>
    </source>
</evidence>
<dbReference type="GO" id="GO:0006493">
    <property type="term" value="P:protein O-linked glycosylation"/>
    <property type="evidence" value="ECO:0007669"/>
    <property type="project" value="InterPro"/>
</dbReference>
<feature type="transmembrane region" description="Helical" evidence="19">
    <location>
        <begin position="381"/>
        <end position="404"/>
    </location>
</feature>
<keyword evidence="8" id="KW-0997">Cell inner membrane</keyword>
<feature type="domain" description="ArnT-like N-terminal" evidence="21">
    <location>
        <begin position="39"/>
        <end position="270"/>
    </location>
</feature>
<keyword evidence="10 19" id="KW-0328">Glycosyltransferase</keyword>
<feature type="transmembrane region" description="Helical" evidence="19">
    <location>
        <begin position="290"/>
        <end position="313"/>
    </location>
</feature>
<reference evidence="22 23" key="1">
    <citation type="submission" date="2018-06" db="EMBL/GenBank/DDBJ databases">
        <title>Pseudomonas diversity within urban Lake Michigan freshwaters.</title>
        <authorList>
            <person name="Batrich M."/>
            <person name="Hatzopoulos T."/>
            <person name="Putonti C."/>
        </authorList>
    </citation>
    <scope>NUCLEOTIDE SEQUENCE [LARGE SCALE GENOMIC DNA]</scope>
    <source>
        <strain evidence="22 23">MB-090624</strain>
    </source>
</reference>
<dbReference type="HAMAP" id="MF_01165">
    <property type="entry name" value="ArnT_transfer"/>
    <property type="match status" value="1"/>
</dbReference>
<dbReference type="Proteomes" id="UP000248188">
    <property type="component" value="Unassembled WGS sequence"/>
</dbReference>
<feature type="region of interest" description="Disordered" evidence="20">
    <location>
        <begin position="1"/>
        <end position="23"/>
    </location>
</feature>
<feature type="transmembrane region" description="Helical" evidence="19">
    <location>
        <begin position="237"/>
        <end position="257"/>
    </location>
</feature>
<evidence type="ECO:0000256" key="5">
    <source>
        <dbReference type="ARBA" id="ARBA00015532"/>
    </source>
</evidence>
<dbReference type="RefSeq" id="WP_110651468.1">
    <property type="nucleotide sequence ID" value="NZ_QJRN01000002.1"/>
</dbReference>
<keyword evidence="16 19" id="KW-0472">Membrane</keyword>
<comment type="similarity">
    <text evidence="3 19">Belongs to the glycosyltransferase 83 family.</text>
</comment>
<dbReference type="GO" id="GO:0009103">
    <property type="term" value="P:lipopolysaccharide biosynthetic process"/>
    <property type="evidence" value="ECO:0007669"/>
    <property type="project" value="UniProtKB-KW"/>
</dbReference>
<evidence type="ECO:0000256" key="20">
    <source>
        <dbReference type="SAM" id="MobiDB-lite"/>
    </source>
</evidence>
<keyword evidence="12 19" id="KW-0812">Transmembrane</keyword>
<evidence type="ECO:0000256" key="19">
    <source>
        <dbReference type="HAMAP-Rule" id="MF_01165"/>
    </source>
</evidence>
<keyword evidence="6 19" id="KW-1003">Cell membrane</keyword>
<feature type="transmembrane region" description="Helical" evidence="19">
    <location>
        <begin position="325"/>
        <end position="342"/>
    </location>
</feature>
<evidence type="ECO:0000256" key="14">
    <source>
        <dbReference type="ARBA" id="ARBA00022989"/>
    </source>
</evidence>
<evidence type="ECO:0000256" key="1">
    <source>
        <dbReference type="ARBA" id="ARBA00004429"/>
    </source>
</evidence>
<comment type="function">
    <text evidence="17 19">Catalyzes the transfer of the L-Ara4N moiety of the glycolipid undecaprenyl phosphate-alpha-L-Ara4N to lipid A. The modified arabinose is attached to lipid A and is required for resistance to polymyxin and cationic antimicrobial peptides.</text>
</comment>
<evidence type="ECO:0000259" key="21">
    <source>
        <dbReference type="Pfam" id="PF02366"/>
    </source>
</evidence>
<dbReference type="PANTHER" id="PTHR33908:SF3">
    <property type="entry name" value="UNDECAPRENYL PHOSPHATE-ALPHA-4-AMINO-4-DEOXY-L-ARABINOSE ARABINOSYL TRANSFERASE"/>
    <property type="match status" value="1"/>
</dbReference>
<evidence type="ECO:0000256" key="11">
    <source>
        <dbReference type="ARBA" id="ARBA00022679"/>
    </source>
</evidence>
<dbReference type="Pfam" id="PF02366">
    <property type="entry name" value="PMT"/>
    <property type="match status" value="1"/>
</dbReference>
<dbReference type="GO" id="GO:0000030">
    <property type="term" value="F:mannosyltransferase activity"/>
    <property type="evidence" value="ECO:0007669"/>
    <property type="project" value="InterPro"/>
</dbReference>
<comment type="subcellular location">
    <subcellularLocation>
        <location evidence="1">Cell inner membrane</location>
        <topology evidence="1">Multi-pass membrane protein</topology>
    </subcellularLocation>
    <subcellularLocation>
        <location evidence="19">Cell membrane</location>
        <topology evidence="19">Multi-pass membrane protein</topology>
    </subcellularLocation>
</comment>
<dbReference type="GO" id="GO:0009245">
    <property type="term" value="P:lipid A biosynthetic process"/>
    <property type="evidence" value="ECO:0007669"/>
    <property type="project" value="UniProtKB-UniRule"/>
</dbReference>
<feature type="transmembrane region" description="Helical" evidence="19">
    <location>
        <begin position="38"/>
        <end position="56"/>
    </location>
</feature>
<proteinExistence type="inferred from homology"/>
<evidence type="ECO:0000256" key="18">
    <source>
        <dbReference type="ARBA" id="ARBA00034054"/>
    </source>
</evidence>
<evidence type="ECO:0000256" key="16">
    <source>
        <dbReference type="ARBA" id="ARBA00023136"/>
    </source>
</evidence>
<evidence type="ECO:0000256" key="7">
    <source>
        <dbReference type="ARBA" id="ARBA00022516"/>
    </source>
</evidence>
<feature type="transmembrane region" description="Helical" evidence="19">
    <location>
        <begin position="215"/>
        <end position="230"/>
    </location>
</feature>
<evidence type="ECO:0000256" key="10">
    <source>
        <dbReference type="ARBA" id="ARBA00022676"/>
    </source>
</evidence>
<evidence type="ECO:0000256" key="2">
    <source>
        <dbReference type="ARBA" id="ARBA00005200"/>
    </source>
</evidence>
<name>A0A9Q6IIA2_9PSED</name>
<evidence type="ECO:0000256" key="9">
    <source>
        <dbReference type="ARBA" id="ARBA00022556"/>
    </source>
</evidence>